<dbReference type="EMBL" id="JANQDX010000014">
    <property type="protein sequence ID" value="KAL0912324.1"/>
    <property type="molecule type" value="Genomic_DNA"/>
</dbReference>
<dbReference type="InterPro" id="IPR044953">
    <property type="entry name" value="At1g04390-like"/>
</dbReference>
<dbReference type="Pfam" id="PF00651">
    <property type="entry name" value="BTB"/>
    <property type="match status" value="2"/>
</dbReference>
<dbReference type="Proteomes" id="UP001552299">
    <property type="component" value="Unassembled WGS sequence"/>
</dbReference>
<sequence>MYYIEAMNCDQNPIYPPHRNGQSIGHAHFRLASRRSRSNRKPEERRASYGFLSNHSIWPMGSSKGGKEKKRELSDHVLKLRRRLQDALSLGIRLVDGKGKRWQCLDTEIQCYALRTMVAFTECMSSATLQHPLIKDSIGDVLVALEGILQSENERNLSLSIEVVTKLLSSLGSSLRQYHVVEVVFSLSRLVSSSHPVVTISSVIALNRILTNLGHMRSEVYMEMWKTLEKANILHNISVALQDYSVGISSSEYFIQMSSLLKTILWKWPSSRYCVWSNCNLMAKLGDRLSDPDSNIIVGVLHLCSALALCGNGALKILENEELLSKIVCALESSQDYNVRVEALKICQQLSRSQEGCSKLTKSHCDSIVQGIVAAMSEWCSSGSRKVPPDQMTLVKEACQSALMTRWAGIHHSYFWKLKVDRILLDVLIGNTSTAFGNEIVFHPEDIIAEFSSSCIEIRSYIWNILGYIAAHCAEDFLPYNGKSGHLEFWCNGKACSSSNFCEVEPISRAVLLMVFSPCKFISSQARNCIAEVVRTSGTEYLEKLLGSLMFNFSGDASPVSYSLHTLINLVSLACYSTLPLYQQFIVQRKGIDLLADIIRRCLKNETHVSMSKMTSHLHGASDGKLCCWSNIEDWVGGDLILFHSLQILSQLIPFSNFICDYSKIISRDYATSNNLGVLVESLFKSLSSICDNTYSPGSRWYAQYVLSFFGLYGFPSKLGKRMGVALTENELADIQFLFTNGQPLRVHGSILVAVCPYLLPPKDSFIKNNILDCESLKGNRQQGTNFRHEVKLSERVDSSALMKILDYIYTGFIIVEDDEVKPVRILAKRCGLNSLSYMLNRKLPEWGTPVPNCDFSHSLEPAEHHLSDIILEANEITGVTWTCAMCVLTLPHIHAHRVILWSNCGYLRALFQSGMSESYSAIIKVPIGFQALTKLVAWFYTGELPRINLDCNWSNMATNQQLHELQSYVELSWLAEFWLLEEVREEGLNVVLSCLELNQKLSMEIINFALELHQWRIVEAAVDNIAPLYPKMRDSGDLENFSEEAVDLLRSEYVRQSQKGFSKDG</sequence>
<keyword evidence="4" id="KW-1185">Reference proteome</keyword>
<reference evidence="3 4" key="1">
    <citation type="journal article" date="2024" name="Plant Biotechnol. J.">
        <title>Dendrobium thyrsiflorum genome and its molecular insights into genes involved in important horticultural traits.</title>
        <authorList>
            <person name="Chen B."/>
            <person name="Wang J.Y."/>
            <person name="Zheng P.J."/>
            <person name="Li K.L."/>
            <person name="Liang Y.M."/>
            <person name="Chen X.F."/>
            <person name="Zhang C."/>
            <person name="Zhao X."/>
            <person name="He X."/>
            <person name="Zhang G.Q."/>
            <person name="Liu Z.J."/>
            <person name="Xu Q."/>
        </authorList>
    </citation>
    <scope>NUCLEOTIDE SEQUENCE [LARGE SCALE GENOMIC DNA]</scope>
    <source>
        <strain evidence="3">GZMU011</strain>
    </source>
</reference>
<gene>
    <name evidence="3" type="ORF">M5K25_018288</name>
</gene>
<dbReference type="InterPro" id="IPR059007">
    <property type="entry name" value="ARM_At1g04390"/>
</dbReference>
<dbReference type="PANTHER" id="PTHR35918:SF1">
    <property type="entry name" value="BTB DOMAIN-CONTAINING PROTEIN"/>
    <property type="match status" value="1"/>
</dbReference>
<dbReference type="Pfam" id="PF26522">
    <property type="entry name" value="ARM_6"/>
    <property type="match status" value="1"/>
</dbReference>
<dbReference type="Gene3D" id="1.25.10.10">
    <property type="entry name" value="Leucine-rich Repeat Variant"/>
    <property type="match status" value="1"/>
</dbReference>
<evidence type="ECO:0000313" key="4">
    <source>
        <dbReference type="Proteomes" id="UP001552299"/>
    </source>
</evidence>
<dbReference type="InterPro" id="IPR011333">
    <property type="entry name" value="SKP1/BTB/POZ_sf"/>
</dbReference>
<dbReference type="InterPro" id="IPR000210">
    <property type="entry name" value="BTB/POZ_dom"/>
</dbReference>
<proteinExistence type="predicted"/>
<dbReference type="SMART" id="SM00225">
    <property type="entry name" value="BTB"/>
    <property type="match status" value="2"/>
</dbReference>
<dbReference type="PANTHER" id="PTHR35918">
    <property type="entry name" value="OS06G0674800 PROTEIN"/>
    <property type="match status" value="1"/>
</dbReference>
<evidence type="ECO:0000313" key="3">
    <source>
        <dbReference type="EMBL" id="KAL0912324.1"/>
    </source>
</evidence>
<dbReference type="SUPFAM" id="SSF54695">
    <property type="entry name" value="POZ domain"/>
    <property type="match status" value="2"/>
</dbReference>
<organism evidence="3 4">
    <name type="scientific">Dendrobium thyrsiflorum</name>
    <name type="common">Pinecone-like raceme dendrobium</name>
    <name type="synonym">Orchid</name>
    <dbReference type="NCBI Taxonomy" id="117978"/>
    <lineage>
        <taxon>Eukaryota</taxon>
        <taxon>Viridiplantae</taxon>
        <taxon>Streptophyta</taxon>
        <taxon>Embryophyta</taxon>
        <taxon>Tracheophyta</taxon>
        <taxon>Spermatophyta</taxon>
        <taxon>Magnoliopsida</taxon>
        <taxon>Liliopsida</taxon>
        <taxon>Asparagales</taxon>
        <taxon>Orchidaceae</taxon>
        <taxon>Epidendroideae</taxon>
        <taxon>Malaxideae</taxon>
        <taxon>Dendrobiinae</taxon>
        <taxon>Dendrobium</taxon>
    </lineage>
</organism>
<name>A0ABD0UI93_DENTH</name>
<comment type="caution">
    <text evidence="3">The sequence shown here is derived from an EMBL/GenBank/DDBJ whole genome shotgun (WGS) entry which is preliminary data.</text>
</comment>
<dbReference type="CDD" id="cd18186">
    <property type="entry name" value="BTB_POZ_ZBTB_KLHL-like"/>
    <property type="match status" value="2"/>
</dbReference>
<dbReference type="InterPro" id="IPR016024">
    <property type="entry name" value="ARM-type_fold"/>
</dbReference>
<dbReference type="AlphaFoldDB" id="A0ABD0UI93"/>
<accession>A0ABD0UI93</accession>
<evidence type="ECO:0000259" key="2">
    <source>
        <dbReference type="PROSITE" id="PS50097"/>
    </source>
</evidence>
<dbReference type="PROSITE" id="PS50097">
    <property type="entry name" value="BTB"/>
    <property type="match status" value="2"/>
</dbReference>
<protein>
    <recommendedName>
        <fullName evidence="2">BTB domain-containing protein</fullName>
    </recommendedName>
</protein>
<dbReference type="SUPFAM" id="SSF48371">
    <property type="entry name" value="ARM repeat"/>
    <property type="match status" value="1"/>
</dbReference>
<evidence type="ECO:0000256" key="1">
    <source>
        <dbReference type="ARBA" id="ARBA00004906"/>
    </source>
</evidence>
<feature type="domain" description="BTB" evidence="2">
    <location>
        <begin position="868"/>
        <end position="949"/>
    </location>
</feature>
<comment type="pathway">
    <text evidence="1">Protein modification; protein ubiquitination.</text>
</comment>
<feature type="domain" description="BTB" evidence="2">
    <location>
        <begin position="733"/>
        <end position="818"/>
    </location>
</feature>
<dbReference type="Gene3D" id="3.30.710.10">
    <property type="entry name" value="Potassium Channel Kv1.1, Chain A"/>
    <property type="match status" value="2"/>
</dbReference>
<dbReference type="InterPro" id="IPR011989">
    <property type="entry name" value="ARM-like"/>
</dbReference>